<name>A0ABW2G0L8_9ACTN</name>
<comment type="caution">
    <text evidence="1">The sequence shown here is derived from an EMBL/GenBank/DDBJ whole genome shotgun (WGS) entry which is preliminary data.</text>
</comment>
<dbReference type="EMBL" id="JBHTAJ010000044">
    <property type="protein sequence ID" value="MFC7182310.1"/>
    <property type="molecule type" value="Genomic_DNA"/>
</dbReference>
<keyword evidence="2" id="KW-1185">Reference proteome</keyword>
<dbReference type="Gene3D" id="3.40.50.150">
    <property type="entry name" value="Vaccinia Virus protein VP39"/>
    <property type="match status" value="1"/>
</dbReference>
<reference evidence="2" key="1">
    <citation type="journal article" date="2019" name="Int. J. Syst. Evol. Microbiol.">
        <title>The Global Catalogue of Microorganisms (GCM) 10K type strain sequencing project: providing services to taxonomists for standard genome sequencing and annotation.</title>
        <authorList>
            <consortium name="The Broad Institute Genomics Platform"/>
            <consortium name="The Broad Institute Genome Sequencing Center for Infectious Disease"/>
            <person name="Wu L."/>
            <person name="Ma J."/>
        </authorList>
    </citation>
    <scope>NUCLEOTIDE SEQUENCE [LARGE SCALE GENOMIC DNA]</scope>
    <source>
        <strain evidence="2">CGMCC 1.12859</strain>
    </source>
</reference>
<dbReference type="EC" id="2.1.1.-" evidence="1"/>
<sequence length="276" mass="30716">MARFESSSGVDRLWRFGRALATDPVETLLYLPEEWSQHRDHPVAYDVDTAWEEHLHGLLGAPWPCPEAPRAAELWGTVVQELHECGLAFGRHTYGGYSDADESLARAVRCVVLHRQAVVVVETGVARGVTSRFVLEALEQNGRGHLWSIDLPHPFRPGLHPETGAAVPARQRRAWTYIEGSSRRRLPHLARQLGRVDVFVHDSLHTARNTRFEMDRIGRILAPNGVMLIDDISTHQGFARWTRSTPGITTLVCPSADKEGLFGVVCADGRARPSTG</sequence>
<gene>
    <name evidence="1" type="ORF">ACFQMG_22445</name>
</gene>
<proteinExistence type="predicted"/>
<organism evidence="1 2">
    <name type="scientific">Kitasatospora paranensis</name>
    <dbReference type="NCBI Taxonomy" id="258053"/>
    <lineage>
        <taxon>Bacteria</taxon>
        <taxon>Bacillati</taxon>
        <taxon>Actinomycetota</taxon>
        <taxon>Actinomycetes</taxon>
        <taxon>Kitasatosporales</taxon>
        <taxon>Streptomycetaceae</taxon>
        <taxon>Kitasatospora</taxon>
    </lineage>
</organism>
<dbReference type="InterPro" id="IPR029063">
    <property type="entry name" value="SAM-dependent_MTases_sf"/>
</dbReference>
<accession>A0ABW2G0L8</accession>
<dbReference type="Proteomes" id="UP001596435">
    <property type="component" value="Unassembled WGS sequence"/>
</dbReference>
<dbReference type="GO" id="GO:0032259">
    <property type="term" value="P:methylation"/>
    <property type="evidence" value="ECO:0007669"/>
    <property type="project" value="UniProtKB-KW"/>
</dbReference>
<keyword evidence="1" id="KW-0808">Transferase</keyword>
<dbReference type="RefSeq" id="WP_345708826.1">
    <property type="nucleotide sequence ID" value="NZ_BAABKV010000001.1"/>
</dbReference>
<dbReference type="Pfam" id="PF13578">
    <property type="entry name" value="Methyltransf_24"/>
    <property type="match status" value="1"/>
</dbReference>
<evidence type="ECO:0000313" key="2">
    <source>
        <dbReference type="Proteomes" id="UP001596435"/>
    </source>
</evidence>
<dbReference type="GO" id="GO:0008168">
    <property type="term" value="F:methyltransferase activity"/>
    <property type="evidence" value="ECO:0007669"/>
    <property type="project" value="UniProtKB-KW"/>
</dbReference>
<keyword evidence="1" id="KW-0489">Methyltransferase</keyword>
<evidence type="ECO:0000313" key="1">
    <source>
        <dbReference type="EMBL" id="MFC7182310.1"/>
    </source>
</evidence>
<protein>
    <submittedName>
        <fullName evidence="1">Class I SAM-dependent methyltransferase</fullName>
        <ecNumber evidence="1">2.1.1.-</ecNumber>
    </submittedName>
</protein>
<dbReference type="SUPFAM" id="SSF53335">
    <property type="entry name" value="S-adenosyl-L-methionine-dependent methyltransferases"/>
    <property type="match status" value="1"/>
</dbReference>